<proteinExistence type="inferred from homology"/>
<dbReference type="AlphaFoldDB" id="A0A158R674"/>
<dbReference type="InterPro" id="IPR002125">
    <property type="entry name" value="CMP_dCMP_dom"/>
</dbReference>
<dbReference type="Pfam" id="PF00383">
    <property type="entry name" value="dCMP_cyt_deam_1"/>
    <property type="match status" value="1"/>
</dbReference>
<dbReference type="PANTHER" id="PTHR11079:SF156">
    <property type="entry name" value="INACTIVE TRNA-SPECIFIC ADENOSINE DEAMINASE-LIKE PROTEIN 3-RELATED"/>
    <property type="match status" value="1"/>
</dbReference>
<dbReference type="PANTHER" id="PTHR11079">
    <property type="entry name" value="CYTOSINE DEAMINASE FAMILY MEMBER"/>
    <property type="match status" value="1"/>
</dbReference>
<organism evidence="5 6">
    <name type="scientific">Syphacia muris</name>
    <dbReference type="NCBI Taxonomy" id="451379"/>
    <lineage>
        <taxon>Eukaryota</taxon>
        <taxon>Metazoa</taxon>
        <taxon>Ecdysozoa</taxon>
        <taxon>Nematoda</taxon>
        <taxon>Chromadorea</taxon>
        <taxon>Rhabditida</taxon>
        <taxon>Spirurina</taxon>
        <taxon>Oxyuridomorpha</taxon>
        <taxon>Oxyuroidea</taxon>
        <taxon>Oxyuridae</taxon>
        <taxon>Syphacia</taxon>
    </lineage>
</organism>
<protein>
    <submittedName>
        <fullName evidence="6">CMP/dCMP-type deaminase domain-containing protein</fullName>
    </submittedName>
</protein>
<accession>A0A158R674</accession>
<evidence type="ECO:0000256" key="1">
    <source>
        <dbReference type="ARBA" id="ARBA00022694"/>
    </source>
</evidence>
<dbReference type="GO" id="GO:0052717">
    <property type="term" value="F:tRNA-specific adenosine-34 deaminase activity"/>
    <property type="evidence" value="ECO:0007669"/>
    <property type="project" value="TreeGrafter"/>
</dbReference>
<evidence type="ECO:0000313" key="5">
    <source>
        <dbReference type="Proteomes" id="UP000046393"/>
    </source>
</evidence>
<dbReference type="InterPro" id="IPR016193">
    <property type="entry name" value="Cytidine_deaminase-like"/>
</dbReference>
<dbReference type="WBParaSite" id="SMUV_0000999601-mRNA-1">
    <property type="protein sequence ID" value="SMUV_0000999601-mRNA-1"/>
    <property type="gene ID" value="SMUV_0000999601"/>
</dbReference>
<reference evidence="6" key="1">
    <citation type="submission" date="2016-04" db="UniProtKB">
        <authorList>
            <consortium name="WormBaseParasite"/>
        </authorList>
    </citation>
    <scope>IDENTIFICATION</scope>
</reference>
<feature type="domain" description="CMP/dCMP-type deaminase" evidence="4">
    <location>
        <begin position="171"/>
        <end position="279"/>
    </location>
</feature>
<feature type="region of interest" description="Disordered" evidence="3">
    <location>
        <begin position="1"/>
        <end position="25"/>
    </location>
</feature>
<evidence type="ECO:0000259" key="4">
    <source>
        <dbReference type="PROSITE" id="PS51747"/>
    </source>
</evidence>
<dbReference type="GO" id="GO:0005634">
    <property type="term" value="C:nucleus"/>
    <property type="evidence" value="ECO:0007669"/>
    <property type="project" value="TreeGrafter"/>
</dbReference>
<dbReference type="GO" id="GO:0008033">
    <property type="term" value="P:tRNA processing"/>
    <property type="evidence" value="ECO:0007669"/>
    <property type="project" value="UniProtKB-KW"/>
</dbReference>
<dbReference type="PROSITE" id="PS51747">
    <property type="entry name" value="CYT_DCMP_DEAMINASES_2"/>
    <property type="match status" value="1"/>
</dbReference>
<dbReference type="GO" id="GO:0005737">
    <property type="term" value="C:cytoplasm"/>
    <property type="evidence" value="ECO:0007669"/>
    <property type="project" value="TreeGrafter"/>
</dbReference>
<comment type="similarity">
    <text evidence="2">Belongs to the cytidine and deoxycytidylate deaminase family. ADAT3 subfamily.</text>
</comment>
<dbReference type="CDD" id="cd01285">
    <property type="entry name" value="nucleoside_deaminase"/>
    <property type="match status" value="1"/>
</dbReference>
<dbReference type="Proteomes" id="UP000046393">
    <property type="component" value="Unplaced"/>
</dbReference>
<dbReference type="STRING" id="451379.A0A158R674"/>
<evidence type="ECO:0000313" key="6">
    <source>
        <dbReference type="WBParaSite" id="SMUV_0000999601-mRNA-1"/>
    </source>
</evidence>
<sequence length="301" mass="33838">MFADDNEATSSSLISDPPKSKKPKQRISHFINVSFRFNVSPILRKEICLETVPLEEFYIIIVEVPAIIGKVLSALPPLSNNYSHLKRVKNGRILVQPLSSHLPVNFIEQLCTQHHLPTDGLSLSTTLVPKVKPISNKQFQWAKSYWPTSFHCNKTLESLLNGTFMEDEEKKKIISFFLEAEKVGNRKCGCVIVDRAGLVVAKGGEETTPLGHAVMNAVSALCKSHCAQGSDVVQYLGTGFDVFVTDEPCAMCAMALVHFRVGRVFFNKKNEKEGALESVWRIQEEQRLNHQYSVFRIDEVF</sequence>
<dbReference type="Gene3D" id="3.40.140.10">
    <property type="entry name" value="Cytidine Deaminase, domain 2"/>
    <property type="match status" value="1"/>
</dbReference>
<evidence type="ECO:0000256" key="3">
    <source>
        <dbReference type="SAM" id="MobiDB-lite"/>
    </source>
</evidence>
<name>A0A158R674_9BILA</name>
<dbReference type="SUPFAM" id="SSF53927">
    <property type="entry name" value="Cytidine deaminase-like"/>
    <property type="match status" value="1"/>
</dbReference>
<evidence type="ECO:0000256" key="2">
    <source>
        <dbReference type="ARBA" id="ARBA00038160"/>
    </source>
</evidence>
<keyword evidence="1" id="KW-0819">tRNA processing</keyword>
<keyword evidence="5" id="KW-1185">Reference proteome</keyword>